<dbReference type="RefSeq" id="WP_111500186.1">
    <property type="nucleotide sequence ID" value="NZ_QKYN01000032.1"/>
</dbReference>
<sequence length="83" mass="8994">MFLATYGQQPIELGKYGTSVNGVLWPPKQLIRLTLGTDADNSHDAIRALSRLGHVTYEPTKLTAAGLPIVRAPPALTARQQRA</sequence>
<accession>A0A2X0KGD2</accession>
<dbReference type="EMBL" id="QKYN01000032">
    <property type="protein sequence ID" value="RAG86149.1"/>
    <property type="molecule type" value="Genomic_DNA"/>
</dbReference>
<dbReference type="AlphaFoldDB" id="A0A2X0KGD2"/>
<dbReference type="OrthoDB" id="2833825at2"/>
<dbReference type="Proteomes" id="UP000248889">
    <property type="component" value="Unassembled WGS sequence"/>
</dbReference>
<proteinExistence type="predicted"/>
<organism evidence="1 2">
    <name type="scientific">Streptacidiphilus pinicola</name>
    <dbReference type="NCBI Taxonomy" id="2219663"/>
    <lineage>
        <taxon>Bacteria</taxon>
        <taxon>Bacillati</taxon>
        <taxon>Actinomycetota</taxon>
        <taxon>Actinomycetes</taxon>
        <taxon>Kitasatosporales</taxon>
        <taxon>Streptomycetaceae</taxon>
        <taxon>Streptacidiphilus</taxon>
    </lineage>
</organism>
<evidence type="ECO:0000313" key="1">
    <source>
        <dbReference type="EMBL" id="RAG86149.1"/>
    </source>
</evidence>
<comment type="caution">
    <text evidence="1">The sequence shown here is derived from an EMBL/GenBank/DDBJ whole genome shotgun (WGS) entry which is preliminary data.</text>
</comment>
<gene>
    <name evidence="1" type="ORF">DN069_08200</name>
</gene>
<keyword evidence="2" id="KW-1185">Reference proteome</keyword>
<reference evidence="1 2" key="1">
    <citation type="submission" date="2018-06" db="EMBL/GenBank/DDBJ databases">
        <title>Streptacidiphilus pinicola sp. nov., isolated from pine grove soil.</title>
        <authorList>
            <person name="Roh S.G."/>
            <person name="Park S."/>
            <person name="Kim M.-K."/>
            <person name="Yun B.-R."/>
            <person name="Park J."/>
            <person name="Kim M.J."/>
            <person name="Kim Y.S."/>
            <person name="Kim S.B."/>
        </authorList>
    </citation>
    <scope>NUCLEOTIDE SEQUENCE [LARGE SCALE GENOMIC DNA]</scope>
    <source>
        <strain evidence="1 2">MMS16-CNU450</strain>
    </source>
</reference>
<name>A0A2X0KGD2_9ACTN</name>
<protein>
    <submittedName>
        <fullName evidence="1">Uncharacterized protein</fullName>
    </submittedName>
</protein>
<evidence type="ECO:0000313" key="2">
    <source>
        <dbReference type="Proteomes" id="UP000248889"/>
    </source>
</evidence>